<proteinExistence type="predicted"/>
<organism evidence="2 3">
    <name type="scientific">Lentzea alba</name>
    <dbReference type="NCBI Taxonomy" id="2714351"/>
    <lineage>
        <taxon>Bacteria</taxon>
        <taxon>Bacillati</taxon>
        <taxon>Actinomycetota</taxon>
        <taxon>Actinomycetes</taxon>
        <taxon>Pseudonocardiales</taxon>
        <taxon>Pseudonocardiaceae</taxon>
        <taxon>Lentzea</taxon>
    </lineage>
</organism>
<accession>A0A7C9RLU4</accession>
<gene>
    <name evidence="2" type="ORF">G7043_03270</name>
</gene>
<dbReference type="AlphaFoldDB" id="A0A7C9RLU4"/>
<dbReference type="SMART" id="SM00382">
    <property type="entry name" value="AAA"/>
    <property type="match status" value="1"/>
</dbReference>
<dbReference type="GO" id="GO:0005524">
    <property type="term" value="F:ATP binding"/>
    <property type="evidence" value="ECO:0007669"/>
    <property type="project" value="InterPro"/>
</dbReference>
<dbReference type="EMBL" id="JAAMPJ010000001">
    <property type="protein sequence ID" value="NGY57950.1"/>
    <property type="molecule type" value="Genomic_DNA"/>
</dbReference>
<dbReference type="Proteomes" id="UP000481360">
    <property type="component" value="Unassembled WGS sequence"/>
</dbReference>
<dbReference type="Pfam" id="PF07728">
    <property type="entry name" value="AAA_5"/>
    <property type="match status" value="1"/>
</dbReference>
<protein>
    <submittedName>
        <fullName evidence="2">AAA domain-containing protein</fullName>
    </submittedName>
</protein>
<dbReference type="SUPFAM" id="SSF52540">
    <property type="entry name" value="P-loop containing nucleoside triphosphate hydrolases"/>
    <property type="match status" value="1"/>
</dbReference>
<reference evidence="2 3" key="1">
    <citation type="submission" date="2020-03" db="EMBL/GenBank/DDBJ databases">
        <title>Isolation and identification of active actinomycetes.</title>
        <authorList>
            <person name="Sun X."/>
        </authorList>
    </citation>
    <scope>NUCLEOTIDE SEQUENCE [LARGE SCALE GENOMIC DNA]</scope>
    <source>
        <strain evidence="2 3">NEAU-D13</strain>
    </source>
</reference>
<evidence type="ECO:0000259" key="1">
    <source>
        <dbReference type="SMART" id="SM00382"/>
    </source>
</evidence>
<dbReference type="RefSeq" id="WP_166043680.1">
    <property type="nucleotide sequence ID" value="NZ_JAAMPJ010000001.1"/>
</dbReference>
<dbReference type="GO" id="GO:0016887">
    <property type="term" value="F:ATP hydrolysis activity"/>
    <property type="evidence" value="ECO:0007669"/>
    <property type="project" value="InterPro"/>
</dbReference>
<keyword evidence="3" id="KW-1185">Reference proteome</keyword>
<evidence type="ECO:0000313" key="3">
    <source>
        <dbReference type="Proteomes" id="UP000481360"/>
    </source>
</evidence>
<dbReference type="InterPro" id="IPR027417">
    <property type="entry name" value="P-loop_NTPase"/>
</dbReference>
<comment type="caution">
    <text evidence="2">The sequence shown here is derived from an EMBL/GenBank/DDBJ whole genome shotgun (WGS) entry which is preliminary data.</text>
</comment>
<dbReference type="Gene3D" id="3.40.50.300">
    <property type="entry name" value="P-loop containing nucleotide triphosphate hydrolases"/>
    <property type="match status" value="1"/>
</dbReference>
<feature type="domain" description="AAA+ ATPase" evidence="1">
    <location>
        <begin position="95"/>
        <end position="277"/>
    </location>
</feature>
<dbReference type="CDD" id="cd00009">
    <property type="entry name" value="AAA"/>
    <property type="match status" value="1"/>
</dbReference>
<name>A0A7C9RLU4_9PSEU</name>
<sequence>MLGDGRNGDQDELPGIQRSLPPDWWIYRGTGQVMSAEERDAKWPAPPPWRSFRGAPDLAAPELDEHEAQRRLGRVHAARSTDQAVLDRVNAAIALARPILVTGRPGSGKSSLAYSISRELGLGRVLRWPITSRTTLKSGLWDYDSFGRAQAIGLNENSSIGNFVHLGPLGTALLPHKLPRVLLIDEIDKSDVDLPNDLLNVFEEGEFSIPELIRVRDREAEVVVHTADTGRTAPVTDGVVQCHAFPLVVITSNGERDFPPAFLRRCITLNIPDPSPKRLSEMVLAHFPNSDAELTEQLIRMFSDRSRKNDGLAADQLLNAVHLIRPALNGQVDEATWRDLLDSIWHRLNSGS</sequence>
<dbReference type="InterPro" id="IPR003593">
    <property type="entry name" value="AAA+_ATPase"/>
</dbReference>
<evidence type="ECO:0000313" key="2">
    <source>
        <dbReference type="EMBL" id="NGY57950.1"/>
    </source>
</evidence>
<dbReference type="InterPro" id="IPR011704">
    <property type="entry name" value="ATPase_dyneun-rel_AAA"/>
</dbReference>